<feature type="non-terminal residue" evidence="1">
    <location>
        <position position="169"/>
    </location>
</feature>
<evidence type="ECO:0000313" key="2">
    <source>
        <dbReference type="Proteomes" id="UP000183567"/>
    </source>
</evidence>
<reference evidence="1 2" key="1">
    <citation type="submission" date="2016-03" db="EMBL/GenBank/DDBJ databases">
        <title>Comparative genomics of the ectomycorrhizal sister species Rhizopogon vinicolor and Rhizopogon vesiculosus (Basidiomycota: Boletales) reveals a divergence of the mating type B locus.</title>
        <authorList>
            <person name="Mujic A.B."/>
            <person name="Kuo A."/>
            <person name="Tritt A."/>
            <person name="Lipzen A."/>
            <person name="Chen C."/>
            <person name="Johnson J."/>
            <person name="Sharma A."/>
            <person name="Barry K."/>
            <person name="Grigoriev I.V."/>
            <person name="Spatafora J.W."/>
        </authorList>
    </citation>
    <scope>NUCLEOTIDE SEQUENCE [LARGE SCALE GENOMIC DNA]</scope>
    <source>
        <strain evidence="1 2">AM-OR11-056</strain>
    </source>
</reference>
<protein>
    <submittedName>
        <fullName evidence="1">Uncharacterized protein</fullName>
    </submittedName>
</protein>
<keyword evidence="2" id="KW-1185">Reference proteome</keyword>
<organism evidence="1 2">
    <name type="scientific">Rhizopogon vesiculosus</name>
    <dbReference type="NCBI Taxonomy" id="180088"/>
    <lineage>
        <taxon>Eukaryota</taxon>
        <taxon>Fungi</taxon>
        <taxon>Dikarya</taxon>
        <taxon>Basidiomycota</taxon>
        <taxon>Agaricomycotina</taxon>
        <taxon>Agaricomycetes</taxon>
        <taxon>Agaricomycetidae</taxon>
        <taxon>Boletales</taxon>
        <taxon>Suillineae</taxon>
        <taxon>Rhizopogonaceae</taxon>
        <taxon>Rhizopogon</taxon>
    </lineage>
</organism>
<dbReference type="OrthoDB" id="5125733at2759"/>
<evidence type="ECO:0000313" key="1">
    <source>
        <dbReference type="EMBL" id="OJA20970.1"/>
    </source>
</evidence>
<name>A0A1J8RGN9_9AGAM</name>
<accession>A0A1J8RGN9</accession>
<dbReference type="EMBL" id="LVVM01000326">
    <property type="protein sequence ID" value="OJA20970.1"/>
    <property type="molecule type" value="Genomic_DNA"/>
</dbReference>
<comment type="caution">
    <text evidence="1">The sequence shown here is derived from an EMBL/GenBank/DDBJ whole genome shotgun (WGS) entry which is preliminary data.</text>
</comment>
<dbReference type="Proteomes" id="UP000183567">
    <property type="component" value="Unassembled WGS sequence"/>
</dbReference>
<dbReference type="AlphaFoldDB" id="A0A1J8RGN9"/>
<proteinExistence type="predicted"/>
<sequence>MRPIRGGYLRMELRRSGHPGRGLHGGMLLDTIRGPDDSRPELYQSLVEQWYIVDDGGQPVRQSVQPLQRSGEFNQNAKSTTYVVPKGYIDTQQLVTENAPLRPGTLVFRTSSAYFDVMKANDVAGADATTNYAVYSILSDIPRLSTLIGRVILPSSTHSPSSCEFIVLS</sequence>
<gene>
    <name evidence="1" type="ORF">AZE42_09177</name>
</gene>